<evidence type="ECO:0000313" key="3">
    <source>
        <dbReference type="EMBL" id="KQL17843.1"/>
    </source>
</evidence>
<dbReference type="Gene3D" id="3.40.50.300">
    <property type="entry name" value="P-loop containing nucleotide triphosphate hydrolases"/>
    <property type="match status" value="1"/>
</dbReference>
<dbReference type="PROSITE" id="PS50005">
    <property type="entry name" value="TPR"/>
    <property type="match status" value="1"/>
</dbReference>
<feature type="repeat" description="TPR" evidence="1">
    <location>
        <begin position="112"/>
        <end position="145"/>
    </location>
</feature>
<name>A0A0Q3VFJ3_9BACI</name>
<keyword evidence="4" id="KW-1185">Reference proteome</keyword>
<evidence type="ECO:0000313" key="4">
    <source>
        <dbReference type="Proteomes" id="UP000050996"/>
    </source>
</evidence>
<reference evidence="3 4" key="1">
    <citation type="submission" date="2015-09" db="EMBL/GenBank/DDBJ databases">
        <title>Genome sequencing project for genomic taxonomy and phylogenomics of Bacillus-like bacteria.</title>
        <authorList>
            <person name="Liu B."/>
            <person name="Wang J."/>
            <person name="Zhu Y."/>
            <person name="Liu G."/>
            <person name="Chen Q."/>
            <person name="Chen Z."/>
            <person name="Lan J."/>
            <person name="Che J."/>
            <person name="Ge C."/>
            <person name="Shi H."/>
            <person name="Pan Z."/>
            <person name="Liu X."/>
        </authorList>
    </citation>
    <scope>NUCLEOTIDE SEQUENCE [LARGE SCALE GENOMIC DNA]</scope>
    <source>
        <strain evidence="3 4">FJAT-18043</strain>
    </source>
</reference>
<dbReference type="STRING" id="1637975.AN957_03945"/>
<dbReference type="AlphaFoldDB" id="A0A0Q3VFJ3"/>
<keyword evidence="1" id="KW-0802">TPR repeat</keyword>
<dbReference type="Gene3D" id="1.25.40.10">
    <property type="entry name" value="Tetratricopeptide repeat domain"/>
    <property type="match status" value="1"/>
</dbReference>
<evidence type="ECO:0000256" key="2">
    <source>
        <dbReference type="SAM" id="Coils"/>
    </source>
</evidence>
<dbReference type="PANTHER" id="PTHR43681:SF1">
    <property type="entry name" value="SARCALUMENIN"/>
    <property type="match status" value="1"/>
</dbReference>
<evidence type="ECO:0000256" key="1">
    <source>
        <dbReference type="PROSITE-ProRule" id="PRU00339"/>
    </source>
</evidence>
<dbReference type="Proteomes" id="UP000050996">
    <property type="component" value="Unassembled WGS sequence"/>
</dbReference>
<dbReference type="PANTHER" id="PTHR43681">
    <property type="entry name" value="TRANSMEMBRANE GTPASE FZO"/>
    <property type="match status" value="1"/>
</dbReference>
<protein>
    <submittedName>
        <fullName evidence="3">GTP-binding protein</fullName>
    </submittedName>
</protein>
<dbReference type="InterPro" id="IPR019734">
    <property type="entry name" value="TPR_rpt"/>
</dbReference>
<dbReference type="SUPFAM" id="SSF48452">
    <property type="entry name" value="TPR-like"/>
    <property type="match status" value="1"/>
</dbReference>
<keyword evidence="2" id="KW-0175">Coiled coil</keyword>
<accession>A0A0Q3VFJ3</accession>
<dbReference type="PATRIC" id="fig|1637975.4.peg.464"/>
<organism evidence="3 4">
    <name type="scientific">Cytobacillus solani</name>
    <dbReference type="NCBI Taxonomy" id="1637975"/>
    <lineage>
        <taxon>Bacteria</taxon>
        <taxon>Bacillati</taxon>
        <taxon>Bacillota</taxon>
        <taxon>Bacilli</taxon>
        <taxon>Bacillales</taxon>
        <taxon>Bacillaceae</taxon>
        <taxon>Cytobacillus</taxon>
    </lineage>
</organism>
<dbReference type="InterPro" id="IPR011990">
    <property type="entry name" value="TPR-like_helical_dom_sf"/>
</dbReference>
<dbReference type="InterPro" id="IPR027417">
    <property type="entry name" value="P-loop_NTPase"/>
</dbReference>
<dbReference type="RefSeq" id="WP_056682425.1">
    <property type="nucleotide sequence ID" value="NZ_LJIX01000006.1"/>
</dbReference>
<gene>
    <name evidence="3" type="ORF">AN957_03945</name>
</gene>
<comment type="caution">
    <text evidence="3">The sequence shown here is derived from an EMBL/GenBank/DDBJ whole genome shotgun (WGS) entry which is preliminary data.</text>
</comment>
<dbReference type="EMBL" id="LJIX01000006">
    <property type="protein sequence ID" value="KQL17843.1"/>
    <property type="molecule type" value="Genomic_DNA"/>
</dbReference>
<proteinExistence type="predicted"/>
<sequence length="900" mass="105632">MTIDEKLNNKVFYHTLIAENEDLHSMKHLGDLYMEEQKKELSDLSYIRFSQGEVYFHHRDYEAAIFKWENISNELEPWAKKNMADAYFELELLSTAEDIYQSIHTDSDVLKTEVLLQLFSLYIEQGKLERAVEVIKDAVTLNPDYSEVTEIARSFFEEYQDWNNAVELAVNESVRTGNLQWYDILHTYVEQGKMMKMPPNDFNEVLHTLYKVDLMKFEALTVSFWKCYKKGEFYFSWLKEINHILLHKDGSKAHIWRELSELYQNTYIELIDGKYLIKELSHLIPNHLTNWLKLADSPHTLFAAASTLAWSEIFTSGIEPEIINKAESLLKRTAGSGDSLEEGYLLFESIVHWAKKNGIELGKRFGWMVKELLDLNTHHILLASTDDRNKSNFIQSTIGSNPMHEISSIPAIYKNSDTPEIMEISDEEFREFANLSEHSVHPQAIIQYKQPMSFLCDNEITIINTPRMTGEYKFRNGVFQYLQLADSLLFILDSDELFSEKELEAALKIREKAPNLPIHFLVNNNDQEVIDQVSAQVHTYFPKVRILANSTADFELNGLSNFIAEIKNNRNLEEERTSKVHHYIRKTIKYLLERRVEMENSFIDAIKWNEEMVTKLKGATNQLSDLEEEKIRTIKRAFRKMVDDMKLEVTEEIPNLLRECSELITEDCDFGKIHIKLNEEMNERVQNYMDENILPNIHYAFQSWIAEAKTEFDQSQSFLNEMCAGFNDLYGDEKIKLDCDFKLLDDWRRDADRMTRGSVQLEKMNILLRFTPSQFLLKSAGKLFNAIPQNKALILNKYKQYIENEDYSSVSVTISNLLTQPFELFEKALDRDIHMFFDHPFSVLNDALDEASKEIEWNKESLREMRMNPETYRDPLTLFQLKLRQFEWMTKAGESLHQYQ</sequence>
<dbReference type="InterPro" id="IPR051943">
    <property type="entry name" value="TRAFAC_Dynamin-like_GTPase"/>
</dbReference>
<feature type="coiled-coil region" evidence="2">
    <location>
        <begin position="609"/>
        <end position="636"/>
    </location>
</feature>